<dbReference type="Proteomes" id="UP000275076">
    <property type="component" value="Unassembled WGS sequence"/>
</dbReference>
<dbReference type="AlphaFoldDB" id="A0A3R9PHP9"/>
<name>A0A3R9PHP9_9BACI</name>
<reference evidence="1 2" key="1">
    <citation type="submission" date="2018-10" db="EMBL/GenBank/DDBJ databases">
        <title>Draft genome sequence of Bacillus salarius IM0101, isolated from a hypersaline soil in Inner Mongolia, China.</title>
        <authorList>
            <person name="Yamprayoonswat W."/>
            <person name="Boonvisut S."/>
            <person name="Jumpathong W."/>
            <person name="Sittihan S."/>
            <person name="Ruangsuj P."/>
            <person name="Wanthongcharoen S."/>
            <person name="Thongpramul N."/>
            <person name="Pimmason S."/>
            <person name="Yu B."/>
            <person name="Yasawong M."/>
        </authorList>
    </citation>
    <scope>NUCLEOTIDE SEQUENCE [LARGE SCALE GENOMIC DNA]</scope>
    <source>
        <strain evidence="1 2">IM0101</strain>
    </source>
</reference>
<accession>A0A3R9PHP9</accession>
<dbReference type="EMBL" id="RBVX01000030">
    <property type="protein sequence ID" value="RSL30935.1"/>
    <property type="molecule type" value="Genomic_DNA"/>
</dbReference>
<keyword evidence="2" id="KW-1185">Reference proteome</keyword>
<protein>
    <submittedName>
        <fullName evidence="1">DUF910 family protein</fullName>
    </submittedName>
</protein>
<dbReference type="Gene3D" id="1.10.287.760">
    <property type="entry name" value="YqgQ-like"/>
    <property type="match status" value="1"/>
</dbReference>
<dbReference type="OrthoDB" id="2361671at2"/>
<dbReference type="InterPro" id="IPR023164">
    <property type="entry name" value="YqgQ-like_sf"/>
</dbReference>
<dbReference type="InterPro" id="IPR009256">
    <property type="entry name" value="YqgQ-like"/>
</dbReference>
<proteinExistence type="predicted"/>
<gene>
    <name evidence="1" type="ORF">D7Z54_23510</name>
</gene>
<sequence>MINEMNSIADVRKWLMQFRLVVYTKDRSVDLDLMEEEVREAHAAGLMEQKMYQQALLIIKHEKNKLLDR</sequence>
<comment type="caution">
    <text evidence="1">The sequence shown here is derived from an EMBL/GenBank/DDBJ whole genome shotgun (WGS) entry which is preliminary data.</text>
</comment>
<evidence type="ECO:0000313" key="1">
    <source>
        <dbReference type="EMBL" id="RSL30935.1"/>
    </source>
</evidence>
<dbReference type="Pfam" id="PF06014">
    <property type="entry name" value="YqgQ-like"/>
    <property type="match status" value="1"/>
</dbReference>
<evidence type="ECO:0000313" key="2">
    <source>
        <dbReference type="Proteomes" id="UP000275076"/>
    </source>
</evidence>
<dbReference type="SUPFAM" id="SSF158379">
    <property type="entry name" value="YqgQ-like"/>
    <property type="match status" value="1"/>
</dbReference>
<organism evidence="1 2">
    <name type="scientific">Salibacterium salarium</name>
    <dbReference type="NCBI Taxonomy" id="284579"/>
    <lineage>
        <taxon>Bacteria</taxon>
        <taxon>Bacillati</taxon>
        <taxon>Bacillota</taxon>
        <taxon>Bacilli</taxon>
        <taxon>Bacillales</taxon>
        <taxon>Bacillaceae</taxon>
    </lineage>
</organism>